<feature type="compositionally biased region" description="Basic and acidic residues" evidence="1">
    <location>
        <begin position="62"/>
        <end position="74"/>
    </location>
</feature>
<gene>
    <name evidence="2" type="ORF">SAMN05444401_2841</name>
</gene>
<dbReference type="InterPro" id="IPR018691">
    <property type="entry name" value="DUF2188"/>
</dbReference>
<evidence type="ECO:0000313" key="2">
    <source>
        <dbReference type="EMBL" id="SHJ34249.1"/>
    </source>
</evidence>
<dbReference type="Pfam" id="PF09954">
    <property type="entry name" value="DUF2188"/>
    <property type="match status" value="1"/>
</dbReference>
<keyword evidence="3" id="KW-1185">Reference proteome</keyword>
<proteinExistence type="predicted"/>
<evidence type="ECO:0000313" key="3">
    <source>
        <dbReference type="Proteomes" id="UP000184080"/>
    </source>
</evidence>
<evidence type="ECO:0000256" key="1">
    <source>
        <dbReference type="SAM" id="MobiDB-lite"/>
    </source>
</evidence>
<organism evidence="2 3">
    <name type="scientific">Clostridium amylolyticum</name>
    <dbReference type="NCBI Taxonomy" id="1121298"/>
    <lineage>
        <taxon>Bacteria</taxon>
        <taxon>Bacillati</taxon>
        <taxon>Bacillota</taxon>
        <taxon>Clostridia</taxon>
        <taxon>Eubacteriales</taxon>
        <taxon>Clostridiaceae</taxon>
        <taxon>Clostridium</taxon>
    </lineage>
</organism>
<dbReference type="RefSeq" id="WP_073007910.1">
    <property type="nucleotide sequence ID" value="NZ_FQZO01000004.1"/>
</dbReference>
<accession>A0A1M6III3</accession>
<dbReference type="EMBL" id="FQZO01000004">
    <property type="protein sequence ID" value="SHJ34249.1"/>
    <property type="molecule type" value="Genomic_DNA"/>
</dbReference>
<dbReference type="AlphaFoldDB" id="A0A1M6III3"/>
<reference evidence="2 3" key="1">
    <citation type="submission" date="2016-11" db="EMBL/GenBank/DDBJ databases">
        <authorList>
            <person name="Jaros S."/>
            <person name="Januszkiewicz K."/>
            <person name="Wedrychowicz H."/>
        </authorList>
    </citation>
    <scope>NUCLEOTIDE SEQUENCE [LARGE SCALE GENOMIC DNA]</scope>
    <source>
        <strain evidence="2 3">DSM 21864</strain>
    </source>
</reference>
<dbReference type="Proteomes" id="UP000184080">
    <property type="component" value="Unassembled WGS sequence"/>
</dbReference>
<protein>
    <submittedName>
        <fullName evidence="2">Uncharacterized protein YdaT</fullName>
    </submittedName>
</protein>
<dbReference type="OrthoDB" id="8858565at2"/>
<sequence length="136" mass="15727">MPWNKNDYPASMKNLPDKQRDKAIEIANSLLEDGYEEERAIPIAISTSEKWADNRASIPSSKEMKQSKGHEKETSEALYHILPNKEEWIIRKTGSKRQSFSFDTKQEALDKAKYILKNTPSRFIVHKKDGSFEKVL</sequence>
<dbReference type="STRING" id="1121298.SAMN05444401_2841"/>
<name>A0A1M6III3_9CLOT</name>
<feature type="region of interest" description="Disordered" evidence="1">
    <location>
        <begin position="54"/>
        <end position="74"/>
    </location>
</feature>